<dbReference type="Pfam" id="PF12799">
    <property type="entry name" value="LRR_4"/>
    <property type="match status" value="1"/>
</dbReference>
<dbReference type="Gene3D" id="3.80.10.10">
    <property type="entry name" value="Ribonuclease Inhibitor"/>
    <property type="match status" value="1"/>
</dbReference>
<gene>
    <name evidence="6" type="ORF">LCGC14_2848710</name>
</gene>
<reference evidence="6" key="1">
    <citation type="journal article" date="2015" name="Nature">
        <title>Complex archaea that bridge the gap between prokaryotes and eukaryotes.</title>
        <authorList>
            <person name="Spang A."/>
            <person name="Saw J.H."/>
            <person name="Jorgensen S.L."/>
            <person name="Zaremba-Niedzwiedzka K."/>
            <person name="Martijn J."/>
            <person name="Lind A.E."/>
            <person name="van Eijk R."/>
            <person name="Schleper C."/>
            <person name="Guy L."/>
            <person name="Ettema T.J."/>
        </authorList>
    </citation>
    <scope>NUCLEOTIDE SEQUENCE</scope>
</reference>
<dbReference type="InterPro" id="IPR001611">
    <property type="entry name" value="Leu-rich_rpt"/>
</dbReference>
<dbReference type="InterPro" id="IPR032675">
    <property type="entry name" value="LRR_dom_sf"/>
</dbReference>
<sequence length="88" mass="10050">MTYVIYKGIKYEVISRELDLSSKNIEDITKIKGLTKITNLNGLNLSNNNISKIEGLKKLVVLEKLELSNNRIKEISGLNTLEHLEMFN</sequence>
<comment type="subcellular location">
    <subcellularLocation>
        <location evidence="1">Cell projection</location>
        <location evidence="1">Cilium</location>
    </subcellularLocation>
</comment>
<keyword evidence="4" id="KW-0969">Cilium</keyword>
<organism evidence="6">
    <name type="scientific">marine sediment metagenome</name>
    <dbReference type="NCBI Taxonomy" id="412755"/>
    <lineage>
        <taxon>unclassified sequences</taxon>
        <taxon>metagenomes</taxon>
        <taxon>ecological metagenomes</taxon>
    </lineage>
</organism>
<dbReference type="EMBL" id="LAZR01054723">
    <property type="protein sequence ID" value="KKK77924.1"/>
    <property type="molecule type" value="Genomic_DNA"/>
</dbReference>
<evidence type="ECO:0000256" key="5">
    <source>
        <dbReference type="ARBA" id="ARBA00023273"/>
    </source>
</evidence>
<dbReference type="PANTHER" id="PTHR45973:SF9">
    <property type="entry name" value="LEUCINE-RICH REPEAT-CONTAINING PROTEIN 46"/>
    <property type="match status" value="1"/>
</dbReference>
<dbReference type="AlphaFoldDB" id="A0A0F9AHE5"/>
<keyword evidence="5" id="KW-0966">Cell projection</keyword>
<keyword evidence="2" id="KW-0433">Leucine-rich repeat</keyword>
<evidence type="ECO:0000256" key="2">
    <source>
        <dbReference type="ARBA" id="ARBA00022614"/>
    </source>
</evidence>
<evidence type="ECO:0000256" key="4">
    <source>
        <dbReference type="ARBA" id="ARBA00023069"/>
    </source>
</evidence>
<evidence type="ECO:0008006" key="7">
    <source>
        <dbReference type="Google" id="ProtNLM"/>
    </source>
</evidence>
<accession>A0A0F9AHE5</accession>
<dbReference type="InterPro" id="IPR025875">
    <property type="entry name" value="Leu-rich_rpt_4"/>
</dbReference>
<dbReference type="InterPro" id="IPR050576">
    <property type="entry name" value="Cilia_flagella_integrity"/>
</dbReference>
<evidence type="ECO:0000256" key="3">
    <source>
        <dbReference type="ARBA" id="ARBA00022737"/>
    </source>
</evidence>
<name>A0A0F9AHE5_9ZZZZ</name>
<dbReference type="SMART" id="SM00365">
    <property type="entry name" value="LRR_SD22"/>
    <property type="match status" value="2"/>
</dbReference>
<dbReference type="PROSITE" id="PS51450">
    <property type="entry name" value="LRR"/>
    <property type="match status" value="2"/>
</dbReference>
<proteinExistence type="predicted"/>
<keyword evidence="3" id="KW-0677">Repeat</keyword>
<dbReference type="SUPFAM" id="SSF52058">
    <property type="entry name" value="L domain-like"/>
    <property type="match status" value="1"/>
</dbReference>
<evidence type="ECO:0000313" key="6">
    <source>
        <dbReference type="EMBL" id="KKK77924.1"/>
    </source>
</evidence>
<comment type="caution">
    <text evidence="6">The sequence shown here is derived from an EMBL/GenBank/DDBJ whole genome shotgun (WGS) entry which is preliminary data.</text>
</comment>
<evidence type="ECO:0000256" key="1">
    <source>
        <dbReference type="ARBA" id="ARBA00004138"/>
    </source>
</evidence>
<protein>
    <recommendedName>
        <fullName evidence="7">Leucine-rich repeat domain-containing protein</fullName>
    </recommendedName>
</protein>
<dbReference type="PANTHER" id="PTHR45973">
    <property type="entry name" value="PROTEIN PHOSPHATASE 1 REGULATORY SUBUNIT SDS22-RELATED"/>
    <property type="match status" value="1"/>
</dbReference>